<evidence type="ECO:0000313" key="3">
    <source>
        <dbReference type="EMBL" id="CAD8130297.1"/>
    </source>
</evidence>
<dbReference type="InterPro" id="IPR001005">
    <property type="entry name" value="SANT/Myb"/>
</dbReference>
<dbReference type="PANTHER" id="PTHR45614">
    <property type="entry name" value="MYB PROTEIN-RELATED"/>
    <property type="match status" value="1"/>
</dbReference>
<protein>
    <submittedName>
        <fullName evidence="3">Uncharacterized protein</fullName>
    </submittedName>
</protein>
<dbReference type="GO" id="GO:0005634">
    <property type="term" value="C:nucleus"/>
    <property type="evidence" value="ECO:0007669"/>
    <property type="project" value="TreeGrafter"/>
</dbReference>
<gene>
    <name evidence="3" type="ORF">PSON_ATCC_30995.1.T2750008</name>
</gene>
<feature type="domain" description="Myb-like" evidence="1">
    <location>
        <begin position="65"/>
        <end position="127"/>
    </location>
</feature>
<dbReference type="CDD" id="cd00167">
    <property type="entry name" value="SANT"/>
    <property type="match status" value="1"/>
</dbReference>
<dbReference type="GO" id="GO:0000981">
    <property type="term" value="F:DNA-binding transcription factor activity, RNA polymerase II-specific"/>
    <property type="evidence" value="ECO:0007669"/>
    <property type="project" value="TreeGrafter"/>
</dbReference>
<feature type="domain" description="Myb-like" evidence="1">
    <location>
        <begin position="128"/>
        <end position="190"/>
    </location>
</feature>
<feature type="domain" description="Myb-like" evidence="1">
    <location>
        <begin position="191"/>
        <end position="242"/>
    </location>
</feature>
<dbReference type="PROSITE" id="PS50090">
    <property type="entry name" value="MYB_LIKE"/>
    <property type="match status" value="3"/>
</dbReference>
<dbReference type="EMBL" id="CAJJDN010000275">
    <property type="protein sequence ID" value="CAD8130297.1"/>
    <property type="molecule type" value="Genomic_DNA"/>
</dbReference>
<organism evidence="3 4">
    <name type="scientific">Paramecium sonneborni</name>
    <dbReference type="NCBI Taxonomy" id="65129"/>
    <lineage>
        <taxon>Eukaryota</taxon>
        <taxon>Sar</taxon>
        <taxon>Alveolata</taxon>
        <taxon>Ciliophora</taxon>
        <taxon>Intramacronucleata</taxon>
        <taxon>Oligohymenophorea</taxon>
        <taxon>Peniculida</taxon>
        <taxon>Parameciidae</taxon>
        <taxon>Paramecium</taxon>
    </lineage>
</organism>
<evidence type="ECO:0000259" key="2">
    <source>
        <dbReference type="PROSITE" id="PS51294"/>
    </source>
</evidence>
<evidence type="ECO:0000313" key="4">
    <source>
        <dbReference type="Proteomes" id="UP000692954"/>
    </source>
</evidence>
<dbReference type="PANTHER" id="PTHR45614:SF274">
    <property type="entry name" value="MYB-LIKE DNA-BINDING PROTEIN"/>
    <property type="match status" value="1"/>
</dbReference>
<dbReference type="Pfam" id="PF13921">
    <property type="entry name" value="Myb_DNA-bind_6"/>
    <property type="match status" value="1"/>
</dbReference>
<dbReference type="AlphaFoldDB" id="A0A8S1RRU3"/>
<accession>A0A8S1RRU3</accession>
<keyword evidence="4" id="KW-1185">Reference proteome</keyword>
<dbReference type="Proteomes" id="UP000692954">
    <property type="component" value="Unassembled WGS sequence"/>
</dbReference>
<dbReference type="SMART" id="SM00717">
    <property type="entry name" value="SANT"/>
    <property type="match status" value="3"/>
</dbReference>
<evidence type="ECO:0000259" key="1">
    <source>
        <dbReference type="PROSITE" id="PS50090"/>
    </source>
</evidence>
<dbReference type="PROSITE" id="PS51294">
    <property type="entry name" value="HTH_MYB"/>
    <property type="match status" value="2"/>
</dbReference>
<comment type="caution">
    <text evidence="3">The sequence shown here is derived from an EMBL/GenBank/DDBJ whole genome shotgun (WGS) entry which is preliminary data.</text>
</comment>
<dbReference type="InterPro" id="IPR050560">
    <property type="entry name" value="MYB_TF"/>
</dbReference>
<reference evidence="3" key="1">
    <citation type="submission" date="2021-01" db="EMBL/GenBank/DDBJ databases">
        <authorList>
            <consortium name="Genoscope - CEA"/>
            <person name="William W."/>
        </authorList>
    </citation>
    <scope>NUCLEOTIDE SEQUENCE</scope>
</reference>
<dbReference type="OrthoDB" id="306004at2759"/>
<name>A0A8S1RRU3_9CILI</name>
<feature type="domain" description="HTH myb-type" evidence="2">
    <location>
        <begin position="213"/>
        <end position="246"/>
    </location>
</feature>
<dbReference type="InterPro" id="IPR017930">
    <property type="entry name" value="Myb_dom"/>
</dbReference>
<feature type="domain" description="HTH myb-type" evidence="2">
    <location>
        <begin position="135"/>
        <end position="194"/>
    </location>
</feature>
<dbReference type="GO" id="GO:0000978">
    <property type="term" value="F:RNA polymerase II cis-regulatory region sequence-specific DNA binding"/>
    <property type="evidence" value="ECO:0007669"/>
    <property type="project" value="TreeGrafter"/>
</dbReference>
<sequence length="455" mass="54073">MQSSENQLVDDFHQNFLHFYSKTKDITNIRFNYMRELYNLGVDTFPDNQEVFTIQQNNKLNLQSQQNKLKKNWTDDDKKVLIWLVGKWTASNRRDLKSISDDDWNSIANMMPRRDGFKFKQKWLQMLKLPLQQAPWTIPEDDLLRSIIYDYQNQNKGNKWSQIATTLNKISESNVHRNGKQCRERWNNHLNPFINRNPWQLNEDLDLLYQSIQNGKKWALISKKLKIPRSENSVKNRFNCLLRKERSQKAGESEESKISNFPSAEELNHDEIKLIHTIIKKIEWRIQQSQNLRENDQKDIIKEEHLDIIKKQPNTNNQDKINLQVKEYQLTEAEMSTLQPCLINKEKNQIFFVSPEQLNIYLNKSEISQQSTFQENNLSNQNSLGSYYYDPKLFRSYFMMQSNEYPQIQSGIYQQRSIINQNMLGNFQSINNYTYPLAISSSYPSQANLMGQLSR</sequence>
<proteinExistence type="predicted"/>